<feature type="compositionally biased region" description="Low complexity" evidence="1">
    <location>
        <begin position="122"/>
        <end position="134"/>
    </location>
</feature>
<proteinExistence type="predicted"/>
<protein>
    <submittedName>
        <fullName evidence="2">Uncharacterized protein</fullName>
    </submittedName>
</protein>
<name>A0A0G4FEM8_VITBC</name>
<feature type="compositionally biased region" description="Low complexity" evidence="1">
    <location>
        <begin position="1"/>
        <end position="13"/>
    </location>
</feature>
<dbReference type="AlphaFoldDB" id="A0A0G4FEM8"/>
<feature type="compositionally biased region" description="Low complexity" evidence="1">
    <location>
        <begin position="67"/>
        <end position="76"/>
    </location>
</feature>
<evidence type="ECO:0000256" key="1">
    <source>
        <dbReference type="SAM" id="MobiDB-lite"/>
    </source>
</evidence>
<gene>
    <name evidence="2" type="ORF">Vbra_15169</name>
</gene>
<dbReference type="InParanoid" id="A0A0G4FEM8"/>
<feature type="region of interest" description="Disordered" evidence="1">
    <location>
        <begin position="1"/>
        <end position="90"/>
    </location>
</feature>
<feature type="compositionally biased region" description="Low complexity" evidence="1">
    <location>
        <begin position="227"/>
        <end position="240"/>
    </location>
</feature>
<feature type="compositionally biased region" description="Pro residues" evidence="1">
    <location>
        <begin position="51"/>
        <end position="66"/>
    </location>
</feature>
<sequence length="264" mass="27451">MRSVPTFGTSESETSTEEEGGPPGLTRGLPPKSPDAPKAAEMKAPIKARKSPPPPPPPRKPSPPARKPSAIASAASSREDEDGGILGGVIQEMNMMMAPLGLQTQQEQAMLEAPVKTPAKAAVAPATKAKQPPAERGIFASDEESIAEARQAKIAPPQPKQLPPAAPPLASSSEEETDEEDRLGGLPAVANMMNLFAPAAPTEPLKEPPTLLPKKRAPLPPSPPLKAPKATAISIESSSSSEKDAGMLGAMNALMKPLFETPKE</sequence>
<accession>A0A0G4FEM8</accession>
<dbReference type="EMBL" id="CDMY01000421">
    <property type="protein sequence ID" value="CEM11639.1"/>
    <property type="molecule type" value="Genomic_DNA"/>
</dbReference>
<evidence type="ECO:0000313" key="2">
    <source>
        <dbReference type="EMBL" id="CEM11639.1"/>
    </source>
</evidence>
<feature type="region of interest" description="Disordered" evidence="1">
    <location>
        <begin position="122"/>
        <end position="243"/>
    </location>
</feature>
<reference evidence="2 3" key="1">
    <citation type="submission" date="2014-11" db="EMBL/GenBank/DDBJ databases">
        <authorList>
            <person name="Zhu J."/>
            <person name="Qi W."/>
            <person name="Song R."/>
        </authorList>
    </citation>
    <scope>NUCLEOTIDE SEQUENCE [LARGE SCALE GENOMIC DNA]</scope>
</reference>
<organism evidence="2 3">
    <name type="scientific">Vitrella brassicaformis (strain CCMP3155)</name>
    <dbReference type="NCBI Taxonomy" id="1169540"/>
    <lineage>
        <taxon>Eukaryota</taxon>
        <taxon>Sar</taxon>
        <taxon>Alveolata</taxon>
        <taxon>Colpodellida</taxon>
        <taxon>Vitrellaceae</taxon>
        <taxon>Vitrella</taxon>
    </lineage>
</organism>
<evidence type="ECO:0000313" key="3">
    <source>
        <dbReference type="Proteomes" id="UP000041254"/>
    </source>
</evidence>
<dbReference type="Proteomes" id="UP000041254">
    <property type="component" value="Unassembled WGS sequence"/>
</dbReference>
<feature type="compositionally biased region" description="Pro residues" evidence="1">
    <location>
        <begin position="156"/>
        <end position="167"/>
    </location>
</feature>
<keyword evidence="3" id="KW-1185">Reference proteome</keyword>
<dbReference type="VEuPathDB" id="CryptoDB:Vbra_15169"/>